<reference evidence="11" key="2">
    <citation type="submission" date="2025-09" db="UniProtKB">
        <authorList>
            <consortium name="Ensembl"/>
        </authorList>
    </citation>
    <scope>IDENTIFICATION</scope>
</reference>
<evidence type="ECO:0000256" key="3">
    <source>
        <dbReference type="ARBA" id="ARBA00022692"/>
    </source>
</evidence>
<evidence type="ECO:0000256" key="2">
    <source>
        <dbReference type="ARBA" id="ARBA00008803"/>
    </source>
</evidence>
<dbReference type="AlphaFoldDB" id="A0A3Q3VV93"/>
<keyword evidence="12" id="KW-1185">Reference proteome</keyword>
<feature type="transmembrane region" description="Helical" evidence="9">
    <location>
        <begin position="351"/>
        <end position="368"/>
    </location>
</feature>
<accession>A0A3Q3VV93</accession>
<dbReference type="PANTHER" id="PTHR13317:SF4">
    <property type="entry name" value="TRANSMEMBRANE ANTERIOR POSTERIOR TRANSFORMATION PROTEIN 1 HOMOLOG"/>
    <property type="match status" value="1"/>
</dbReference>
<dbReference type="Proteomes" id="UP000261620">
    <property type="component" value="Unplaced"/>
</dbReference>
<feature type="transmembrane region" description="Helical" evidence="9">
    <location>
        <begin position="380"/>
        <end position="405"/>
    </location>
</feature>
<feature type="transmembrane region" description="Helical" evidence="9">
    <location>
        <begin position="107"/>
        <end position="126"/>
    </location>
</feature>
<feature type="region of interest" description="Disordered" evidence="8">
    <location>
        <begin position="415"/>
        <end position="475"/>
    </location>
</feature>
<evidence type="ECO:0000313" key="11">
    <source>
        <dbReference type="Ensembl" id="ENSMMOP00000006796.1"/>
    </source>
</evidence>
<comment type="similarity">
    <text evidence="2">Belongs to the TAPT1 family.</text>
</comment>
<evidence type="ECO:0000256" key="7">
    <source>
        <dbReference type="ARBA" id="ARBA00023188"/>
    </source>
</evidence>
<organism evidence="11 12">
    <name type="scientific">Mola mola</name>
    <name type="common">Ocean sunfish</name>
    <name type="synonym">Tetraodon mola</name>
    <dbReference type="NCBI Taxonomy" id="94237"/>
    <lineage>
        <taxon>Eukaryota</taxon>
        <taxon>Metazoa</taxon>
        <taxon>Chordata</taxon>
        <taxon>Craniata</taxon>
        <taxon>Vertebrata</taxon>
        <taxon>Euteleostomi</taxon>
        <taxon>Actinopterygii</taxon>
        <taxon>Neopterygii</taxon>
        <taxon>Teleostei</taxon>
        <taxon>Neoteleostei</taxon>
        <taxon>Acanthomorphata</taxon>
        <taxon>Eupercaria</taxon>
        <taxon>Tetraodontiformes</taxon>
        <taxon>Molidae</taxon>
        <taxon>Mola</taxon>
    </lineage>
</organism>
<dbReference type="GO" id="GO:0005789">
    <property type="term" value="C:endoplasmic reticulum membrane"/>
    <property type="evidence" value="ECO:0007669"/>
    <property type="project" value="TreeGrafter"/>
</dbReference>
<keyword evidence="4" id="KW-0892">Osteogenesis</keyword>
<evidence type="ECO:0000256" key="5">
    <source>
        <dbReference type="ARBA" id="ARBA00022989"/>
    </source>
</evidence>
<reference evidence="11" key="1">
    <citation type="submission" date="2025-08" db="UniProtKB">
        <authorList>
            <consortium name="Ensembl"/>
        </authorList>
    </citation>
    <scope>IDENTIFICATION</scope>
</reference>
<sequence length="507" mass="57685">MCSLFCLCHFLAIDLSLFRFITTELTRGYFLEHNEAKYTERREKVYTCLRIPKELEKLMTFGFFLCLDAFLYVFTLLPLRVILALLRLLTLPCCGLSGSRLLQPAQVCDVLKGFIMVLCYSMMSYVDYSMMYHLIRGQSVIKLYIIYNMLEVADRLFSSFGQDILDALYWTATEPKEKKRAHIGVIPHFLMAVLYVFLHAILIMVQATTLNVAFNSHNKSLLTIMMSNNFVEIKGSVFKKFEKNNLFQMSNSDIKERFTNCILLLIVCLRNMEQFSWNSDHLWVLFPDVVMVLGSEVAVDVVKHAFITKFNDISADVYGEYKASLAFDLVSSRQKNAYTDYSDSVSRRMGFIPLPLALLLIRVVMSSVKIQGSLSFMCVLLFYLGMITLKVLNSIVLLGTSCMFVKEANMEEKLFDPPPSAVSSQPTADKGGISTASDDTQTANMAENSDPTLPKSDSDKFLTTPDEDDDKIINVNTGLEEDGLEHRRPKKDLLEIDRFTICGNRID</sequence>
<dbReference type="GO" id="GO:0036064">
    <property type="term" value="C:ciliary basal body"/>
    <property type="evidence" value="ECO:0007669"/>
    <property type="project" value="TreeGrafter"/>
</dbReference>
<keyword evidence="10" id="KW-0732">Signal</keyword>
<dbReference type="Pfam" id="PF05346">
    <property type="entry name" value="DUF747"/>
    <property type="match status" value="1"/>
</dbReference>
<evidence type="ECO:0000256" key="1">
    <source>
        <dbReference type="ARBA" id="ARBA00004141"/>
    </source>
</evidence>
<proteinExistence type="inferred from homology"/>
<evidence type="ECO:0008006" key="13">
    <source>
        <dbReference type="Google" id="ProtNLM"/>
    </source>
</evidence>
<dbReference type="GO" id="GO:0051216">
    <property type="term" value="P:cartilage development"/>
    <property type="evidence" value="ECO:0007669"/>
    <property type="project" value="UniProtKB-KW"/>
</dbReference>
<keyword evidence="7" id="KW-0891">Chondrogenesis</keyword>
<keyword evidence="6 9" id="KW-0472">Membrane</keyword>
<evidence type="ECO:0000256" key="4">
    <source>
        <dbReference type="ARBA" id="ARBA00022855"/>
    </source>
</evidence>
<feature type="signal peptide" evidence="10">
    <location>
        <begin position="1"/>
        <end position="23"/>
    </location>
</feature>
<evidence type="ECO:0000256" key="8">
    <source>
        <dbReference type="SAM" id="MobiDB-lite"/>
    </source>
</evidence>
<dbReference type="GO" id="GO:0045724">
    <property type="term" value="P:positive regulation of cilium assembly"/>
    <property type="evidence" value="ECO:0007669"/>
    <property type="project" value="TreeGrafter"/>
</dbReference>
<dbReference type="GO" id="GO:0001503">
    <property type="term" value="P:ossification"/>
    <property type="evidence" value="ECO:0007669"/>
    <property type="project" value="UniProtKB-KW"/>
</dbReference>
<evidence type="ECO:0000256" key="9">
    <source>
        <dbReference type="SAM" id="Phobius"/>
    </source>
</evidence>
<dbReference type="InterPro" id="IPR008010">
    <property type="entry name" value="Tatp1"/>
</dbReference>
<evidence type="ECO:0000256" key="6">
    <source>
        <dbReference type="ARBA" id="ARBA00023136"/>
    </source>
</evidence>
<protein>
    <recommendedName>
        <fullName evidence="13">Transmembrane anterior posterior transformation 1a</fullName>
    </recommendedName>
</protein>
<feature type="compositionally biased region" description="Polar residues" evidence="8">
    <location>
        <begin position="434"/>
        <end position="451"/>
    </location>
</feature>
<dbReference type="OMA" id="TRGFHDK"/>
<evidence type="ECO:0000313" key="12">
    <source>
        <dbReference type="Proteomes" id="UP000261620"/>
    </source>
</evidence>
<keyword evidence="5 9" id="KW-1133">Transmembrane helix</keyword>
<evidence type="ECO:0000256" key="10">
    <source>
        <dbReference type="SAM" id="SignalP"/>
    </source>
</evidence>
<name>A0A3Q3VV93_MOLML</name>
<keyword evidence="3 9" id="KW-0812">Transmembrane</keyword>
<feature type="transmembrane region" description="Helical" evidence="9">
    <location>
        <begin position="61"/>
        <end position="86"/>
    </location>
</feature>
<feature type="transmembrane region" description="Helical" evidence="9">
    <location>
        <begin position="189"/>
        <end position="214"/>
    </location>
</feature>
<dbReference type="STRING" id="94237.ENSMMOP00000006796"/>
<comment type="subcellular location">
    <subcellularLocation>
        <location evidence="1">Membrane</location>
        <topology evidence="1">Multi-pass membrane protein</topology>
    </subcellularLocation>
</comment>
<feature type="chain" id="PRO_5018670690" description="Transmembrane anterior posterior transformation 1a" evidence="10">
    <location>
        <begin position="24"/>
        <end position="507"/>
    </location>
</feature>
<dbReference type="PANTHER" id="PTHR13317">
    <property type="entry name" value="TRANSMEMBRANE ANTERIOR POSTERIOR TRANSFORMATION PROTEIN 1 HOMOLOG"/>
    <property type="match status" value="1"/>
</dbReference>
<dbReference type="Ensembl" id="ENSMMOT00000006921.1">
    <property type="protein sequence ID" value="ENSMMOP00000006796.1"/>
    <property type="gene ID" value="ENSMMOG00000005296.1"/>
</dbReference>